<proteinExistence type="predicted"/>
<gene>
    <name evidence="2" type="ORF">PVAP13_5NG541186</name>
</gene>
<accession>A0A8T0S6F0</accession>
<feature type="region of interest" description="Disordered" evidence="1">
    <location>
        <begin position="26"/>
        <end position="150"/>
    </location>
</feature>
<comment type="caution">
    <text evidence="2">The sequence shown here is derived from an EMBL/GenBank/DDBJ whole genome shotgun (WGS) entry which is preliminary data.</text>
</comment>
<protein>
    <submittedName>
        <fullName evidence="2">Uncharacterized protein</fullName>
    </submittedName>
</protein>
<organism evidence="2 3">
    <name type="scientific">Panicum virgatum</name>
    <name type="common">Blackwell switchgrass</name>
    <dbReference type="NCBI Taxonomy" id="38727"/>
    <lineage>
        <taxon>Eukaryota</taxon>
        <taxon>Viridiplantae</taxon>
        <taxon>Streptophyta</taxon>
        <taxon>Embryophyta</taxon>
        <taxon>Tracheophyta</taxon>
        <taxon>Spermatophyta</taxon>
        <taxon>Magnoliopsida</taxon>
        <taxon>Liliopsida</taxon>
        <taxon>Poales</taxon>
        <taxon>Poaceae</taxon>
        <taxon>PACMAD clade</taxon>
        <taxon>Panicoideae</taxon>
        <taxon>Panicodae</taxon>
        <taxon>Paniceae</taxon>
        <taxon>Panicinae</taxon>
        <taxon>Panicum</taxon>
        <taxon>Panicum sect. Hiantes</taxon>
    </lineage>
</organism>
<reference evidence="2" key="1">
    <citation type="submission" date="2020-05" db="EMBL/GenBank/DDBJ databases">
        <title>WGS assembly of Panicum virgatum.</title>
        <authorList>
            <person name="Lovell J.T."/>
            <person name="Jenkins J."/>
            <person name="Shu S."/>
            <person name="Juenger T.E."/>
            <person name="Schmutz J."/>
        </authorList>
    </citation>
    <scope>NUCLEOTIDE SEQUENCE</scope>
    <source>
        <strain evidence="2">AP13</strain>
    </source>
</reference>
<evidence type="ECO:0000313" key="3">
    <source>
        <dbReference type="Proteomes" id="UP000823388"/>
    </source>
</evidence>
<evidence type="ECO:0000256" key="1">
    <source>
        <dbReference type="SAM" id="MobiDB-lite"/>
    </source>
</evidence>
<name>A0A8T0S6F0_PANVG</name>
<feature type="compositionally biased region" description="Basic and acidic residues" evidence="1">
    <location>
        <begin position="59"/>
        <end position="75"/>
    </location>
</feature>
<dbReference type="Proteomes" id="UP000823388">
    <property type="component" value="Chromosome 5N"/>
</dbReference>
<sequence>MAATSSRRGGPRASATVCPRGALWWRRSRGEPSRRRAAPSAPSLSCDTTPSSLAGGGREAWRRRARGAADLEFRPQRARARPCGGGGVGASPPAGAPPLLLPPTRSPPSANGIRTLVPGVGGRRRPRQGAGLRRPRNGGGARVRGGAGTLRRVRVRRVAAEATGVASGRR</sequence>
<keyword evidence="3" id="KW-1185">Reference proteome</keyword>
<evidence type="ECO:0000313" key="2">
    <source>
        <dbReference type="EMBL" id="KAG2592306.1"/>
    </source>
</evidence>
<feature type="compositionally biased region" description="Gly residues" evidence="1">
    <location>
        <begin position="137"/>
        <end position="148"/>
    </location>
</feature>
<dbReference type="AlphaFoldDB" id="A0A8T0S6F0"/>
<feature type="compositionally biased region" description="Pro residues" evidence="1">
    <location>
        <begin position="94"/>
        <end position="106"/>
    </location>
</feature>
<dbReference type="EMBL" id="CM029046">
    <property type="protein sequence ID" value="KAG2592306.1"/>
    <property type="molecule type" value="Genomic_DNA"/>
</dbReference>